<dbReference type="AlphaFoldDB" id="A0A1F5ZNJ2"/>
<reference evidence="1 2" key="1">
    <citation type="journal article" date="2016" name="Nat. Commun.">
        <title>Thousands of microbial genomes shed light on interconnected biogeochemical processes in an aquifer system.</title>
        <authorList>
            <person name="Anantharaman K."/>
            <person name="Brown C.T."/>
            <person name="Hug L.A."/>
            <person name="Sharon I."/>
            <person name="Castelle C.J."/>
            <person name="Probst A.J."/>
            <person name="Thomas B.C."/>
            <person name="Singh A."/>
            <person name="Wilkins M.J."/>
            <person name="Karaoz U."/>
            <person name="Brodie E.L."/>
            <person name="Williams K.H."/>
            <person name="Hubbard S.S."/>
            <person name="Banfield J.F."/>
        </authorList>
    </citation>
    <scope>NUCLEOTIDE SEQUENCE [LARGE SCALE GENOMIC DNA]</scope>
</reference>
<evidence type="ECO:0000313" key="2">
    <source>
        <dbReference type="Proteomes" id="UP000177383"/>
    </source>
</evidence>
<dbReference type="STRING" id="1798375.A2773_01020"/>
<proteinExistence type="predicted"/>
<dbReference type="EMBL" id="MFJE01000032">
    <property type="protein sequence ID" value="OGG13894.1"/>
    <property type="molecule type" value="Genomic_DNA"/>
</dbReference>
<comment type="caution">
    <text evidence="1">The sequence shown here is derived from an EMBL/GenBank/DDBJ whole genome shotgun (WGS) entry which is preliminary data.</text>
</comment>
<organism evidence="1 2">
    <name type="scientific">Candidatus Gottesmanbacteria bacterium RIFCSPHIGHO2_01_FULL_39_10</name>
    <dbReference type="NCBI Taxonomy" id="1798375"/>
    <lineage>
        <taxon>Bacteria</taxon>
        <taxon>Candidatus Gottesmaniibacteriota</taxon>
    </lineage>
</organism>
<accession>A0A1F5ZNJ2</accession>
<dbReference type="Proteomes" id="UP000177383">
    <property type="component" value="Unassembled WGS sequence"/>
</dbReference>
<gene>
    <name evidence="1" type="ORF">A2773_01020</name>
</gene>
<sequence>MHNLRKASKFRLFFFISFLVLEFGPPAGGWNFEFRPSTARAIDMSSEYYKIKDTGLSIIKDQDITKDINITGIMGENYLTQFTSFGFSIKSGLSYLKGTDPFTFSLAAMKIEFPQTKNTGPVTKSLQLIIKNGQVPGYQIFTGQLSPFTTNFTLNLPGQPPFTPPDISKENKPYTLLSSNLHNITKQTILNFSLTLPKGKEKISYQNQISIVALPKY</sequence>
<protein>
    <submittedName>
        <fullName evidence="1">Uncharacterized protein</fullName>
    </submittedName>
</protein>
<evidence type="ECO:0000313" key="1">
    <source>
        <dbReference type="EMBL" id="OGG13894.1"/>
    </source>
</evidence>
<name>A0A1F5ZNJ2_9BACT</name>